<dbReference type="Pfam" id="PF19327">
    <property type="entry name" value="Ap4A_phos_N"/>
    <property type="match status" value="1"/>
</dbReference>
<dbReference type="Pfam" id="PF09830">
    <property type="entry name" value="ATP_transf"/>
    <property type="match status" value="1"/>
</dbReference>
<comment type="caution">
    <text evidence="3">The sequence shown here is derived from an EMBL/GenBank/DDBJ whole genome shotgun (WGS) entry which is preliminary data.</text>
</comment>
<dbReference type="Proteomes" id="UP001382455">
    <property type="component" value="Unassembled WGS sequence"/>
</dbReference>
<dbReference type="InterPro" id="IPR019200">
    <property type="entry name" value="ATP_adenylylTrfase_C"/>
</dbReference>
<name>A0ABU8EQE2_9GAMM</name>
<dbReference type="PANTHER" id="PTHR38420:SF1">
    <property type="entry name" value="PUTATIVE (AFU_ORTHOLOGUE AFUA_5G14690)-RELATED"/>
    <property type="match status" value="1"/>
</dbReference>
<evidence type="ECO:0000259" key="1">
    <source>
        <dbReference type="Pfam" id="PF09830"/>
    </source>
</evidence>
<dbReference type="SUPFAM" id="SSF54197">
    <property type="entry name" value="HIT-like"/>
    <property type="match status" value="1"/>
</dbReference>
<evidence type="ECO:0008006" key="5">
    <source>
        <dbReference type="Google" id="ProtNLM"/>
    </source>
</evidence>
<dbReference type="Gene3D" id="3.30.428.70">
    <property type="match status" value="1"/>
</dbReference>
<proteinExistence type="predicted"/>
<sequence>MYWQAVEQQIEIALKTKTLQPLTTQSQSFLDNNIHFTVHLRVPNKIDKPHQSTQKTNPFLPHEEAMFVKDCPPSHKLLLNKFPVLKPHALLCSNDFISQQSPLTESDFSAWLEHLNSPYDVGFYNAGPIAGASQGHRHMQLIRLAHSDTVTAIAKQLDDISFVRFGPLNLALCIKYYQQALQQFALNNSDIETGAYNLIIHKDLFWLVPRKTAHIESIFANGLNFCGHFLVKDEAHLHWLKEHGFIAFLRGLCQDLHK</sequence>
<dbReference type="InterPro" id="IPR009163">
    <property type="entry name" value="Ap4A_phos1/2"/>
</dbReference>
<gene>
    <name evidence="3" type="ORF">WAE96_04755</name>
</gene>
<reference evidence="3 4" key="1">
    <citation type="submission" date="2023-12" db="EMBL/GenBank/DDBJ databases">
        <title>Friends and Foes: Symbiotic and Algicidal bacterial influence on Karenia brevis blooms.</title>
        <authorList>
            <person name="Fei C."/>
            <person name="Mohamed A.R."/>
            <person name="Booker A."/>
            <person name="Arshad M."/>
            <person name="Klass S."/>
            <person name="Ahn S."/>
            <person name="Gilbert P.M."/>
            <person name="Heil C.A."/>
            <person name="Martinez J.M."/>
            <person name="Amin S.A."/>
        </authorList>
    </citation>
    <scope>NUCLEOTIDE SEQUENCE [LARGE SCALE GENOMIC DNA]</scope>
    <source>
        <strain evidence="3 4">CE15</strain>
    </source>
</reference>
<organism evidence="3 4">
    <name type="scientific">Pseudoalteromonas spongiae</name>
    <dbReference type="NCBI Taxonomy" id="298657"/>
    <lineage>
        <taxon>Bacteria</taxon>
        <taxon>Pseudomonadati</taxon>
        <taxon>Pseudomonadota</taxon>
        <taxon>Gammaproteobacteria</taxon>
        <taxon>Alteromonadales</taxon>
        <taxon>Pseudoalteromonadaceae</taxon>
        <taxon>Pseudoalteromonas</taxon>
    </lineage>
</organism>
<accession>A0ABU8EQE2</accession>
<dbReference type="EMBL" id="JBAWKS010000001">
    <property type="protein sequence ID" value="MEI4549025.1"/>
    <property type="molecule type" value="Genomic_DNA"/>
</dbReference>
<keyword evidence="4" id="KW-1185">Reference proteome</keyword>
<feature type="domain" description="ATP adenylyltransferase C-terminal" evidence="1">
    <location>
        <begin position="173"/>
        <end position="253"/>
    </location>
</feature>
<evidence type="ECO:0000313" key="3">
    <source>
        <dbReference type="EMBL" id="MEI4549025.1"/>
    </source>
</evidence>
<dbReference type="InterPro" id="IPR036265">
    <property type="entry name" value="HIT-like_sf"/>
</dbReference>
<protein>
    <recommendedName>
        <fullName evidence="5">Phosphorylase</fullName>
    </recommendedName>
</protein>
<dbReference type="RefSeq" id="WP_336434734.1">
    <property type="nucleotide sequence ID" value="NZ_JBAWKS010000001.1"/>
</dbReference>
<dbReference type="InterPro" id="IPR045759">
    <property type="entry name" value="Ap4A_phos1/2_N"/>
</dbReference>
<dbReference type="PIRSF" id="PIRSF000846">
    <property type="entry name" value="ATP_adenylyltr"/>
    <property type="match status" value="1"/>
</dbReference>
<dbReference type="InterPro" id="IPR043171">
    <property type="entry name" value="Ap4A_phos1/2-like"/>
</dbReference>
<evidence type="ECO:0000313" key="4">
    <source>
        <dbReference type="Proteomes" id="UP001382455"/>
    </source>
</evidence>
<dbReference type="PANTHER" id="PTHR38420">
    <property type="entry name" value="AP-4-A PHOSPHORYLASE II"/>
    <property type="match status" value="1"/>
</dbReference>
<evidence type="ECO:0000259" key="2">
    <source>
        <dbReference type="Pfam" id="PF19327"/>
    </source>
</evidence>
<feature type="domain" description="Ap4A phosphorylase 1/2 N-terminal" evidence="2">
    <location>
        <begin position="2"/>
        <end position="150"/>
    </location>
</feature>